<dbReference type="OrthoDB" id="9808470at2"/>
<dbReference type="UniPathway" id="UPA00070">
    <property type="reaction ID" value="UER00120"/>
</dbReference>
<dbReference type="EC" id="4.1.1.23" evidence="7"/>
<dbReference type="GO" id="GO:0004590">
    <property type="term" value="F:orotidine-5'-phosphate decarboxylase activity"/>
    <property type="evidence" value="ECO:0007669"/>
    <property type="project" value="UniProtKB-UniRule"/>
</dbReference>
<dbReference type="PANTHER" id="PTHR43375:SF1">
    <property type="entry name" value="OROTIDINE 5'-PHOSPHATE DECARBOXYLASE"/>
    <property type="match status" value="1"/>
</dbReference>
<evidence type="ECO:0000313" key="10">
    <source>
        <dbReference type="Proteomes" id="UP000199452"/>
    </source>
</evidence>
<gene>
    <name evidence="9" type="ORF">SAMN05216323_101730</name>
</gene>
<evidence type="ECO:0000256" key="3">
    <source>
        <dbReference type="ARBA" id="ARBA00022793"/>
    </source>
</evidence>
<evidence type="ECO:0000256" key="5">
    <source>
        <dbReference type="ARBA" id="ARBA00023239"/>
    </source>
</evidence>
<evidence type="ECO:0000256" key="4">
    <source>
        <dbReference type="ARBA" id="ARBA00022975"/>
    </source>
</evidence>
<keyword evidence="5" id="KW-0456">Lyase</keyword>
<dbReference type="InterPro" id="IPR011060">
    <property type="entry name" value="RibuloseP-bd_barrel"/>
</dbReference>
<comment type="catalytic activity">
    <reaction evidence="6">
        <text>orotidine 5'-phosphate + H(+) = UMP + CO2</text>
        <dbReference type="Rhea" id="RHEA:11596"/>
        <dbReference type="ChEBI" id="CHEBI:15378"/>
        <dbReference type="ChEBI" id="CHEBI:16526"/>
        <dbReference type="ChEBI" id="CHEBI:57538"/>
        <dbReference type="ChEBI" id="CHEBI:57865"/>
        <dbReference type="EC" id="4.1.1.23"/>
    </reaction>
</comment>
<dbReference type="FunFam" id="3.20.20.70:FF:000157">
    <property type="entry name" value="Orotidine 5'-phosphate decarboxylase"/>
    <property type="match status" value="1"/>
</dbReference>
<dbReference type="PANTHER" id="PTHR43375">
    <property type="entry name" value="OROTIDINE 5'-PHOSPHATE DECARBOXYLASE"/>
    <property type="match status" value="1"/>
</dbReference>
<accession>A0A1G6IU63</accession>
<dbReference type="InterPro" id="IPR001754">
    <property type="entry name" value="OMPdeCOase_dom"/>
</dbReference>
<evidence type="ECO:0000256" key="6">
    <source>
        <dbReference type="ARBA" id="ARBA00049157"/>
    </source>
</evidence>
<comment type="pathway">
    <text evidence="1">Pyrimidine metabolism; UMP biosynthesis via de novo pathway; UMP from orotate: step 2/2.</text>
</comment>
<dbReference type="STRING" id="1640674.SAMN05216323_101730"/>
<keyword evidence="4" id="KW-0665">Pyrimidine biosynthesis</keyword>
<feature type="domain" description="Orotidine 5'-phosphate decarboxylase" evidence="8">
    <location>
        <begin position="16"/>
        <end position="256"/>
    </location>
</feature>
<proteinExistence type="inferred from homology"/>
<protein>
    <recommendedName>
        <fullName evidence="7">Orotidine-5'-phosphate decarboxylase</fullName>
        <ecNumber evidence="7">4.1.1.23</ecNumber>
    </recommendedName>
</protein>
<organism evidence="9 10">
    <name type="scientific">Williamwhitmania taraxaci</name>
    <dbReference type="NCBI Taxonomy" id="1640674"/>
    <lineage>
        <taxon>Bacteria</taxon>
        <taxon>Pseudomonadati</taxon>
        <taxon>Bacteroidota</taxon>
        <taxon>Bacteroidia</taxon>
        <taxon>Bacteroidales</taxon>
        <taxon>Williamwhitmaniaceae</taxon>
        <taxon>Williamwhitmania</taxon>
    </lineage>
</organism>
<name>A0A1G6IU63_9BACT</name>
<keyword evidence="3" id="KW-0210">Decarboxylase</keyword>
<dbReference type="RefSeq" id="WP_092437075.1">
    <property type="nucleotide sequence ID" value="NZ_FMYP01000017.1"/>
</dbReference>
<evidence type="ECO:0000313" key="9">
    <source>
        <dbReference type="EMBL" id="SDC10039.1"/>
    </source>
</evidence>
<evidence type="ECO:0000256" key="1">
    <source>
        <dbReference type="ARBA" id="ARBA00004861"/>
    </source>
</evidence>
<dbReference type="AlphaFoldDB" id="A0A1G6IU63"/>
<dbReference type="Pfam" id="PF00215">
    <property type="entry name" value="OMPdecase"/>
    <property type="match status" value="1"/>
</dbReference>
<dbReference type="InterPro" id="IPR013785">
    <property type="entry name" value="Aldolase_TIM"/>
</dbReference>
<dbReference type="InterPro" id="IPR011995">
    <property type="entry name" value="OMPdecase_type-2"/>
</dbReference>
<dbReference type="Gene3D" id="3.20.20.70">
    <property type="entry name" value="Aldolase class I"/>
    <property type="match status" value="1"/>
</dbReference>
<dbReference type="GO" id="GO:0044205">
    <property type="term" value="P:'de novo' UMP biosynthetic process"/>
    <property type="evidence" value="ECO:0007669"/>
    <property type="project" value="UniProtKB-UniPathway"/>
</dbReference>
<evidence type="ECO:0000256" key="2">
    <source>
        <dbReference type="ARBA" id="ARBA00008847"/>
    </source>
</evidence>
<sequence>MTSRELFENIKKKQSFLCVGLDSDLNKIPEFLLAKEDPIFEFNKRIVDATVPYAVAFKPNLAFYEVLGSQGWISLQRIVKYIKENYPDIFLIADAKRGDIGNTSKMYAKVFFKHFQFDAVTLSPYMGQDTVTPFIGNEGKWVILLALTSNDSAAELQMLPVGDGSQRLFEKVIDASMHWGSENNLMYVVGATKANMLADVRKLVPHHFLLIPGVGEQGGSLQEVVQYGMNSQCGLLVNSSRAIIYADRTQKFAEVAGQKAKELQMQMAGFLKTSNLL</sequence>
<dbReference type="EMBL" id="FMYP01000017">
    <property type="protein sequence ID" value="SDC10039.1"/>
    <property type="molecule type" value="Genomic_DNA"/>
</dbReference>
<evidence type="ECO:0000259" key="8">
    <source>
        <dbReference type="SMART" id="SM00934"/>
    </source>
</evidence>
<comment type="similarity">
    <text evidence="2">Belongs to the OMP decarboxylase family. Type 2 subfamily.</text>
</comment>
<dbReference type="SUPFAM" id="SSF51366">
    <property type="entry name" value="Ribulose-phoshate binding barrel"/>
    <property type="match status" value="1"/>
</dbReference>
<dbReference type="GO" id="GO:0006207">
    <property type="term" value="P:'de novo' pyrimidine nucleobase biosynthetic process"/>
    <property type="evidence" value="ECO:0007669"/>
    <property type="project" value="InterPro"/>
</dbReference>
<dbReference type="SMART" id="SM00934">
    <property type="entry name" value="OMPdecase"/>
    <property type="match status" value="1"/>
</dbReference>
<reference evidence="9 10" key="1">
    <citation type="submission" date="2016-09" db="EMBL/GenBank/DDBJ databases">
        <authorList>
            <person name="Capua I."/>
            <person name="De Benedictis P."/>
            <person name="Joannis T."/>
            <person name="Lombin L.H."/>
            <person name="Cattoli G."/>
        </authorList>
    </citation>
    <scope>NUCLEOTIDE SEQUENCE [LARGE SCALE GENOMIC DNA]</scope>
    <source>
        <strain evidence="9 10">A7P-90m</strain>
    </source>
</reference>
<dbReference type="Proteomes" id="UP000199452">
    <property type="component" value="Unassembled WGS sequence"/>
</dbReference>
<dbReference type="NCBIfam" id="TIGR02127">
    <property type="entry name" value="pyrF_sub2"/>
    <property type="match status" value="1"/>
</dbReference>
<keyword evidence="10" id="KW-1185">Reference proteome</keyword>
<dbReference type="CDD" id="cd04725">
    <property type="entry name" value="OMP_decarboxylase_like"/>
    <property type="match status" value="1"/>
</dbReference>
<evidence type="ECO:0000256" key="7">
    <source>
        <dbReference type="NCBIfam" id="TIGR02127"/>
    </source>
</evidence>